<name>A0A8X8B723_BRACI</name>
<proteinExistence type="predicted"/>
<organism evidence="1 2">
    <name type="scientific">Brassica carinata</name>
    <name type="common">Ethiopian mustard</name>
    <name type="synonym">Abyssinian cabbage</name>
    <dbReference type="NCBI Taxonomy" id="52824"/>
    <lineage>
        <taxon>Eukaryota</taxon>
        <taxon>Viridiplantae</taxon>
        <taxon>Streptophyta</taxon>
        <taxon>Embryophyta</taxon>
        <taxon>Tracheophyta</taxon>
        <taxon>Spermatophyta</taxon>
        <taxon>Magnoliopsida</taxon>
        <taxon>eudicotyledons</taxon>
        <taxon>Gunneridae</taxon>
        <taxon>Pentapetalae</taxon>
        <taxon>rosids</taxon>
        <taxon>malvids</taxon>
        <taxon>Brassicales</taxon>
        <taxon>Brassicaceae</taxon>
        <taxon>Brassiceae</taxon>
        <taxon>Brassica</taxon>
    </lineage>
</organism>
<dbReference type="Gene3D" id="1.20.930.10">
    <property type="entry name" value="Conserved domain common to transcription factors TFIIS, elongin A, CRSP70"/>
    <property type="match status" value="1"/>
</dbReference>
<dbReference type="AlphaFoldDB" id="A0A8X8B723"/>
<reference evidence="1 2" key="1">
    <citation type="submission" date="2020-02" db="EMBL/GenBank/DDBJ databases">
        <authorList>
            <person name="Ma Q."/>
            <person name="Huang Y."/>
            <person name="Song X."/>
            <person name="Pei D."/>
        </authorList>
    </citation>
    <scope>NUCLEOTIDE SEQUENCE [LARGE SCALE GENOMIC DNA]</scope>
    <source>
        <strain evidence="1">Sxm20200214</strain>
        <tissue evidence="1">Leaf</tissue>
    </source>
</reference>
<comment type="caution">
    <text evidence="1">The sequence shown here is derived from an EMBL/GenBank/DDBJ whole genome shotgun (WGS) entry which is preliminary data.</text>
</comment>
<dbReference type="OrthoDB" id="1917005at2759"/>
<dbReference type="InterPro" id="IPR035441">
    <property type="entry name" value="TFIIS/LEDGF_dom_sf"/>
</dbReference>
<evidence type="ECO:0000313" key="1">
    <source>
        <dbReference type="EMBL" id="KAG2326934.1"/>
    </source>
</evidence>
<evidence type="ECO:0000313" key="2">
    <source>
        <dbReference type="Proteomes" id="UP000886595"/>
    </source>
</evidence>
<dbReference type="PANTHER" id="PTHR46548:SF1">
    <property type="entry name" value="BAH AND TFIIS DOMAIN-CONTAINING PROTEIN-RELATED"/>
    <property type="match status" value="1"/>
</dbReference>
<keyword evidence="2" id="KW-1185">Reference proteome</keyword>
<protein>
    <submittedName>
        <fullName evidence="1">Uncharacterized protein</fullName>
    </submittedName>
</protein>
<dbReference type="EMBL" id="JAAMPC010000002">
    <property type="protein sequence ID" value="KAG2326934.1"/>
    <property type="molecule type" value="Genomic_DNA"/>
</dbReference>
<dbReference type="Proteomes" id="UP000886595">
    <property type="component" value="Unassembled WGS sequence"/>
</dbReference>
<accession>A0A8X8B723</accession>
<sequence length="90" mass="10121">MLLEKKTDLIGRSVLASVLAATDKFDCLCRFIHLRGLPVFDEWLQEIQKGKIGDASSPKDSDRSMDDFLLILLHSIALEEWVSNTSLEVS</sequence>
<gene>
    <name evidence="1" type="ORF">Bca52824_009662</name>
</gene>
<dbReference type="PANTHER" id="PTHR46548">
    <property type="entry name" value="BAH AND TFIIS DOMAIN-CONTAINING PROTEIN-RELATED"/>
    <property type="match status" value="1"/>
</dbReference>